<evidence type="ECO:0000313" key="2">
    <source>
        <dbReference type="Proteomes" id="UP000054783"/>
    </source>
</evidence>
<proteinExistence type="predicted"/>
<dbReference type="EMBL" id="JYDQ01000072">
    <property type="protein sequence ID" value="KRY16765.1"/>
    <property type="molecule type" value="Genomic_DNA"/>
</dbReference>
<gene>
    <name evidence="1" type="ORF">T12_121</name>
</gene>
<evidence type="ECO:0000313" key="1">
    <source>
        <dbReference type="EMBL" id="KRY16765.1"/>
    </source>
</evidence>
<organism evidence="1 2">
    <name type="scientific">Trichinella patagoniensis</name>
    <dbReference type="NCBI Taxonomy" id="990121"/>
    <lineage>
        <taxon>Eukaryota</taxon>
        <taxon>Metazoa</taxon>
        <taxon>Ecdysozoa</taxon>
        <taxon>Nematoda</taxon>
        <taxon>Enoplea</taxon>
        <taxon>Dorylaimia</taxon>
        <taxon>Trichinellida</taxon>
        <taxon>Trichinellidae</taxon>
        <taxon>Trichinella</taxon>
    </lineage>
</organism>
<dbReference type="AlphaFoldDB" id="A0A0V0ZWD8"/>
<accession>A0A0V0ZWD8</accession>
<dbReference type="Proteomes" id="UP000054783">
    <property type="component" value="Unassembled WGS sequence"/>
</dbReference>
<comment type="caution">
    <text evidence="1">The sequence shown here is derived from an EMBL/GenBank/DDBJ whole genome shotgun (WGS) entry which is preliminary data.</text>
</comment>
<keyword evidence="2" id="KW-1185">Reference proteome</keyword>
<name>A0A0V0ZWD8_9BILA</name>
<reference evidence="1 2" key="1">
    <citation type="submission" date="2015-01" db="EMBL/GenBank/DDBJ databases">
        <title>Evolution of Trichinella species and genotypes.</title>
        <authorList>
            <person name="Korhonen P.K."/>
            <person name="Edoardo P."/>
            <person name="Giuseppe L.R."/>
            <person name="Gasser R.B."/>
        </authorList>
    </citation>
    <scope>NUCLEOTIDE SEQUENCE [LARGE SCALE GENOMIC DNA]</scope>
    <source>
        <strain evidence="1">ISS2496</strain>
    </source>
</reference>
<protein>
    <submittedName>
        <fullName evidence="1">Uncharacterized protein</fullName>
    </submittedName>
</protein>
<sequence>MIRHELRARSVLLPAIYRSSLTISRMPPLPSLDRPSVSTSTRLVQHFQFVFPEYRQYCQPVLRTRILDQLLATNSSSCTTVVQLTRGALSSSIYRAGVSGLAVDQREPPIV</sequence>